<feature type="compositionally biased region" description="Basic and acidic residues" evidence="1">
    <location>
        <begin position="602"/>
        <end position="622"/>
    </location>
</feature>
<evidence type="ECO:0000313" key="3">
    <source>
        <dbReference type="Proteomes" id="UP001215280"/>
    </source>
</evidence>
<evidence type="ECO:0000313" key="2">
    <source>
        <dbReference type="EMBL" id="KAJ7768628.1"/>
    </source>
</evidence>
<feature type="region of interest" description="Disordered" evidence="1">
    <location>
        <begin position="144"/>
        <end position="197"/>
    </location>
</feature>
<dbReference type="Proteomes" id="UP001215280">
    <property type="component" value="Unassembled WGS sequence"/>
</dbReference>
<feature type="compositionally biased region" description="Acidic residues" evidence="1">
    <location>
        <begin position="154"/>
        <end position="163"/>
    </location>
</feature>
<protein>
    <submittedName>
        <fullName evidence="2">Uncharacterized protein</fullName>
    </submittedName>
</protein>
<comment type="caution">
    <text evidence="2">The sequence shown here is derived from an EMBL/GenBank/DDBJ whole genome shotgun (WGS) entry which is preliminary data.</text>
</comment>
<reference evidence="2" key="1">
    <citation type="submission" date="2023-03" db="EMBL/GenBank/DDBJ databases">
        <title>Massive genome expansion in bonnet fungi (Mycena s.s.) driven by repeated elements and novel gene families across ecological guilds.</title>
        <authorList>
            <consortium name="Lawrence Berkeley National Laboratory"/>
            <person name="Harder C.B."/>
            <person name="Miyauchi S."/>
            <person name="Viragh M."/>
            <person name="Kuo A."/>
            <person name="Thoen E."/>
            <person name="Andreopoulos B."/>
            <person name="Lu D."/>
            <person name="Skrede I."/>
            <person name="Drula E."/>
            <person name="Henrissat B."/>
            <person name="Morin E."/>
            <person name="Kohler A."/>
            <person name="Barry K."/>
            <person name="LaButti K."/>
            <person name="Morin E."/>
            <person name="Salamov A."/>
            <person name="Lipzen A."/>
            <person name="Mereny Z."/>
            <person name="Hegedus B."/>
            <person name="Baldrian P."/>
            <person name="Stursova M."/>
            <person name="Weitz H."/>
            <person name="Taylor A."/>
            <person name="Grigoriev I.V."/>
            <person name="Nagy L.G."/>
            <person name="Martin F."/>
            <person name="Kauserud H."/>
        </authorList>
    </citation>
    <scope>NUCLEOTIDE SEQUENCE</scope>
    <source>
        <strain evidence="2">CBHHK188m</strain>
    </source>
</reference>
<dbReference type="AlphaFoldDB" id="A0AAD7JRK4"/>
<proteinExistence type="predicted"/>
<gene>
    <name evidence="2" type="ORF">DFH07DRAFT_300070</name>
</gene>
<feature type="region of interest" description="Disordered" evidence="1">
    <location>
        <begin position="1"/>
        <end position="32"/>
    </location>
</feature>
<accession>A0AAD7JRK4</accession>
<name>A0AAD7JRK4_9AGAR</name>
<feature type="compositionally biased region" description="Basic and acidic residues" evidence="1">
    <location>
        <begin position="144"/>
        <end position="153"/>
    </location>
</feature>
<feature type="region of interest" description="Disordered" evidence="1">
    <location>
        <begin position="601"/>
        <end position="623"/>
    </location>
</feature>
<keyword evidence="3" id="KW-1185">Reference proteome</keyword>
<evidence type="ECO:0000256" key="1">
    <source>
        <dbReference type="SAM" id="MobiDB-lite"/>
    </source>
</evidence>
<dbReference type="EMBL" id="JARJLG010000027">
    <property type="protein sequence ID" value="KAJ7768628.1"/>
    <property type="molecule type" value="Genomic_DNA"/>
</dbReference>
<feature type="compositionally biased region" description="Acidic residues" evidence="1">
    <location>
        <begin position="171"/>
        <end position="185"/>
    </location>
</feature>
<organism evidence="2 3">
    <name type="scientific">Mycena maculata</name>
    <dbReference type="NCBI Taxonomy" id="230809"/>
    <lineage>
        <taxon>Eukaryota</taxon>
        <taxon>Fungi</taxon>
        <taxon>Dikarya</taxon>
        <taxon>Basidiomycota</taxon>
        <taxon>Agaricomycotina</taxon>
        <taxon>Agaricomycetes</taxon>
        <taxon>Agaricomycetidae</taxon>
        <taxon>Agaricales</taxon>
        <taxon>Marasmiineae</taxon>
        <taxon>Mycenaceae</taxon>
        <taxon>Mycena</taxon>
    </lineage>
</organism>
<sequence>MHARQSVRLSPRYHYIQTNPDEKSRAGTNDPTAVRPQDLRFLENHVTNGGNSCSTHRSAEAENWLEQQHESDVLKSIRSVGLGGPIATMMSPEMPALVIFGSILDNRVLELAQTLSDVSMFAVMIRPLEDDPVAKFMDQCRETEADSEYRMVDSDYETDDESTDNFFTESTSDESDDDGNLDEGDSPSSDADGVFRLRGGATSQDKNLQLVDDPDYIVPAGIERPEGSHRTRVRLHLQLREDCLYDISISSKTAFKFQTEKAETPHELSEPISRPQLLSCVDLKVEARPVEVLLDRSYSNLGFVVHHPNSIADREYLPRGFEPPVQKATYGTQRSTQKAGSLAAGFDSMSPTIVMTASSSRTTGETIQLTEDKPAPSCHVKEQVGKEWNTVDKSYSSYDVAWHPRADTNGLPHPMKIRFGIGIEFYGREERYINKLPAISHILRNQIILWIFDPELKAKVRGMVALTTTYIPDIKIPEPLTIVEDQVVDLRSCCPPLTDSASSPQNAANSVAIGLFDERKDTVRSGLRKFMRSIAPKSSRQNTKDSILMDLPLHEYVARGWDATNEQWRNTVWPRLDASFSDTRLPSSAAWNITLNTAPARGKLDSRSDTMDVDSPPERESGLMEVSELDVTGDSECIPVRILAASGSNTSSL</sequence>